<sequence>MHYSQIIATVGRSTSEKRHRLLVAPPSHISRTKDVPLRRLQEGCTLTKERLEELWPSTGSLDTIYRFQNQGDQVLSMFLGFGSYRLFRGQMLSEEAKKNRLEKCQKLLAAVRASRLSDTVWTDEEIFTVEVAHNS</sequence>
<keyword evidence="1" id="KW-1185">Reference proteome</keyword>
<dbReference type="OrthoDB" id="7951431at2759"/>
<evidence type="ECO:0000313" key="1">
    <source>
        <dbReference type="Proteomes" id="UP000025227"/>
    </source>
</evidence>
<accession>A0A7I4Z5K2</accession>
<organism evidence="1 2">
    <name type="scientific">Haemonchus contortus</name>
    <name type="common">Barber pole worm</name>
    <dbReference type="NCBI Taxonomy" id="6289"/>
    <lineage>
        <taxon>Eukaryota</taxon>
        <taxon>Metazoa</taxon>
        <taxon>Ecdysozoa</taxon>
        <taxon>Nematoda</taxon>
        <taxon>Chromadorea</taxon>
        <taxon>Rhabditida</taxon>
        <taxon>Rhabditina</taxon>
        <taxon>Rhabditomorpha</taxon>
        <taxon>Strongyloidea</taxon>
        <taxon>Trichostrongylidae</taxon>
        <taxon>Haemonchus</taxon>
    </lineage>
</organism>
<dbReference type="PANTHER" id="PTHR46068">
    <property type="entry name" value="PROTEIN CBG27172"/>
    <property type="match status" value="1"/>
</dbReference>
<dbReference type="Proteomes" id="UP000025227">
    <property type="component" value="Unplaced"/>
</dbReference>
<protein>
    <submittedName>
        <fullName evidence="2">Uncharacterized protein</fullName>
    </submittedName>
</protein>
<reference evidence="2" key="1">
    <citation type="submission" date="2020-12" db="UniProtKB">
        <authorList>
            <consortium name="WormBaseParasite"/>
        </authorList>
    </citation>
    <scope>IDENTIFICATION</scope>
    <source>
        <strain evidence="2">MHco3</strain>
    </source>
</reference>
<dbReference type="WBParaSite" id="HCON_00176290-00001">
    <property type="protein sequence ID" value="HCON_00176290-00001"/>
    <property type="gene ID" value="HCON_00176290"/>
</dbReference>
<dbReference type="PANTHER" id="PTHR46068:SF1">
    <property type="entry name" value="TRANSPOSASE IS30-LIKE HTH DOMAIN-CONTAINING PROTEIN"/>
    <property type="match status" value="1"/>
</dbReference>
<dbReference type="AlphaFoldDB" id="A0A7I4Z5K2"/>
<evidence type="ECO:0000313" key="2">
    <source>
        <dbReference type="WBParaSite" id="HCON_00176290-00001"/>
    </source>
</evidence>
<name>A0A7I4Z5K2_HAECO</name>
<proteinExistence type="predicted"/>